<dbReference type="SUPFAM" id="SSF46689">
    <property type="entry name" value="Homeodomain-like"/>
    <property type="match status" value="1"/>
</dbReference>
<keyword evidence="5" id="KW-1185">Reference proteome</keyword>
<protein>
    <submittedName>
        <fullName evidence="4">Helix-turn-helix transcriptional regulator</fullName>
    </submittedName>
</protein>
<evidence type="ECO:0000313" key="5">
    <source>
        <dbReference type="Proteomes" id="UP000315759"/>
    </source>
</evidence>
<dbReference type="PRINTS" id="PR00455">
    <property type="entry name" value="HTHTETR"/>
</dbReference>
<feature type="non-terminal residue" evidence="4">
    <location>
        <position position="102"/>
    </location>
</feature>
<comment type="caution">
    <text evidence="4">The sequence shown here is derived from an EMBL/GenBank/DDBJ whole genome shotgun (WGS) entry which is preliminary data.</text>
</comment>
<evidence type="ECO:0000313" key="4">
    <source>
        <dbReference type="EMBL" id="TQR79195.1"/>
    </source>
</evidence>
<name>A0A544VQB7_9MYCO</name>
<keyword evidence="1 2" id="KW-0238">DNA-binding</keyword>
<accession>A0A544VQB7</accession>
<dbReference type="InterPro" id="IPR001647">
    <property type="entry name" value="HTH_TetR"/>
</dbReference>
<evidence type="ECO:0000256" key="2">
    <source>
        <dbReference type="PROSITE-ProRule" id="PRU00335"/>
    </source>
</evidence>
<dbReference type="EMBL" id="VIFX01000145">
    <property type="protein sequence ID" value="TQR79195.1"/>
    <property type="molecule type" value="Genomic_DNA"/>
</dbReference>
<proteinExistence type="predicted"/>
<organism evidence="4 5">
    <name type="scientific">Mycolicibacterium hodleri</name>
    <dbReference type="NCBI Taxonomy" id="49897"/>
    <lineage>
        <taxon>Bacteria</taxon>
        <taxon>Bacillati</taxon>
        <taxon>Actinomycetota</taxon>
        <taxon>Actinomycetes</taxon>
        <taxon>Mycobacteriales</taxon>
        <taxon>Mycobacteriaceae</taxon>
        <taxon>Mycolicibacterium</taxon>
    </lineage>
</organism>
<dbReference type="AlphaFoldDB" id="A0A544VQB7"/>
<sequence length="102" mass="11276">MRRGQTIVFLLFFSKTRKEADVIESIDLHEGSPTAASAHEPKQQRSRDNRDALLDAFIALLDERPYATIGVGDIVRHAGLTSGALYGRFGDKQGLARAAHQR</sequence>
<feature type="DNA-binding region" description="H-T-H motif" evidence="2">
    <location>
        <begin position="70"/>
        <end position="89"/>
    </location>
</feature>
<dbReference type="InterPro" id="IPR009057">
    <property type="entry name" value="Homeodomain-like_sf"/>
</dbReference>
<evidence type="ECO:0000256" key="1">
    <source>
        <dbReference type="ARBA" id="ARBA00023125"/>
    </source>
</evidence>
<dbReference type="GO" id="GO:0003677">
    <property type="term" value="F:DNA binding"/>
    <property type="evidence" value="ECO:0007669"/>
    <property type="project" value="UniProtKB-UniRule"/>
</dbReference>
<dbReference type="PROSITE" id="PS50977">
    <property type="entry name" value="HTH_TETR_2"/>
    <property type="match status" value="1"/>
</dbReference>
<evidence type="ECO:0000259" key="3">
    <source>
        <dbReference type="PROSITE" id="PS50977"/>
    </source>
</evidence>
<dbReference type="Proteomes" id="UP000315759">
    <property type="component" value="Unassembled WGS sequence"/>
</dbReference>
<feature type="domain" description="HTH tetR-type" evidence="3">
    <location>
        <begin position="47"/>
        <end position="102"/>
    </location>
</feature>
<dbReference type="Gene3D" id="1.10.357.10">
    <property type="entry name" value="Tetracycline Repressor, domain 2"/>
    <property type="match status" value="1"/>
</dbReference>
<gene>
    <name evidence="4" type="ORF">D8S82_33530</name>
</gene>
<dbReference type="Pfam" id="PF00440">
    <property type="entry name" value="TetR_N"/>
    <property type="match status" value="1"/>
</dbReference>
<reference evidence="4 5" key="1">
    <citation type="submission" date="2018-10" db="EMBL/GenBank/DDBJ databases">
        <title>Draft genome of Mycobacterium hodleri strain B.</title>
        <authorList>
            <person name="Amande T.J."/>
            <person name="Mcgenity T.J."/>
        </authorList>
    </citation>
    <scope>NUCLEOTIDE SEQUENCE [LARGE SCALE GENOMIC DNA]</scope>
    <source>
        <strain evidence="4 5">B</strain>
    </source>
</reference>